<organism evidence="1 2">
    <name type="scientific">Coniophora puteana (strain RWD-64-598)</name>
    <name type="common">Brown rot fungus</name>
    <dbReference type="NCBI Taxonomy" id="741705"/>
    <lineage>
        <taxon>Eukaryota</taxon>
        <taxon>Fungi</taxon>
        <taxon>Dikarya</taxon>
        <taxon>Basidiomycota</taxon>
        <taxon>Agaricomycotina</taxon>
        <taxon>Agaricomycetes</taxon>
        <taxon>Agaricomycetidae</taxon>
        <taxon>Boletales</taxon>
        <taxon>Coniophorineae</taxon>
        <taxon>Coniophoraceae</taxon>
        <taxon>Coniophora</taxon>
    </lineage>
</organism>
<dbReference type="RefSeq" id="XP_007767175.1">
    <property type="nucleotide sequence ID" value="XM_007768985.1"/>
</dbReference>
<accession>A0A5M3MWF7</accession>
<dbReference type="EMBL" id="JH711576">
    <property type="protein sequence ID" value="EIW83400.1"/>
    <property type="molecule type" value="Genomic_DNA"/>
</dbReference>
<dbReference type="GeneID" id="19205106"/>
<evidence type="ECO:0000313" key="1">
    <source>
        <dbReference type="EMBL" id="EIW83400.1"/>
    </source>
</evidence>
<name>A0A5M3MWF7_CONPW</name>
<gene>
    <name evidence="1" type="ORF">CONPUDRAFT_164358</name>
</gene>
<keyword evidence="2" id="KW-1185">Reference proteome</keyword>
<dbReference type="InterPro" id="IPR032675">
    <property type="entry name" value="LRR_dom_sf"/>
</dbReference>
<proteinExistence type="predicted"/>
<comment type="caution">
    <text evidence="1">The sequence shown here is derived from an EMBL/GenBank/DDBJ whole genome shotgun (WGS) entry which is preliminary data.</text>
</comment>
<evidence type="ECO:0000313" key="2">
    <source>
        <dbReference type="Proteomes" id="UP000053558"/>
    </source>
</evidence>
<dbReference type="KEGG" id="cput:CONPUDRAFT_164358"/>
<dbReference type="Gene3D" id="3.80.10.10">
    <property type="entry name" value="Ribonuclease Inhibitor"/>
    <property type="match status" value="1"/>
</dbReference>
<dbReference type="Proteomes" id="UP000053558">
    <property type="component" value="Unassembled WGS sequence"/>
</dbReference>
<dbReference type="AlphaFoldDB" id="A0A5M3MWF7"/>
<reference evidence="2" key="1">
    <citation type="journal article" date="2012" name="Science">
        <title>The Paleozoic origin of enzymatic lignin decomposition reconstructed from 31 fungal genomes.</title>
        <authorList>
            <person name="Floudas D."/>
            <person name="Binder M."/>
            <person name="Riley R."/>
            <person name="Barry K."/>
            <person name="Blanchette R.A."/>
            <person name="Henrissat B."/>
            <person name="Martinez A.T."/>
            <person name="Otillar R."/>
            <person name="Spatafora J.W."/>
            <person name="Yadav J.S."/>
            <person name="Aerts A."/>
            <person name="Benoit I."/>
            <person name="Boyd A."/>
            <person name="Carlson A."/>
            <person name="Copeland A."/>
            <person name="Coutinho P.M."/>
            <person name="de Vries R.P."/>
            <person name="Ferreira P."/>
            <person name="Findley K."/>
            <person name="Foster B."/>
            <person name="Gaskell J."/>
            <person name="Glotzer D."/>
            <person name="Gorecki P."/>
            <person name="Heitman J."/>
            <person name="Hesse C."/>
            <person name="Hori C."/>
            <person name="Igarashi K."/>
            <person name="Jurgens J.A."/>
            <person name="Kallen N."/>
            <person name="Kersten P."/>
            <person name="Kohler A."/>
            <person name="Kuees U."/>
            <person name="Kumar T.K.A."/>
            <person name="Kuo A."/>
            <person name="LaButti K."/>
            <person name="Larrondo L.F."/>
            <person name="Lindquist E."/>
            <person name="Ling A."/>
            <person name="Lombard V."/>
            <person name="Lucas S."/>
            <person name="Lundell T."/>
            <person name="Martin R."/>
            <person name="McLaughlin D.J."/>
            <person name="Morgenstern I."/>
            <person name="Morin E."/>
            <person name="Murat C."/>
            <person name="Nagy L.G."/>
            <person name="Nolan M."/>
            <person name="Ohm R.A."/>
            <person name="Patyshakuliyeva A."/>
            <person name="Rokas A."/>
            <person name="Ruiz-Duenas F.J."/>
            <person name="Sabat G."/>
            <person name="Salamov A."/>
            <person name="Samejima M."/>
            <person name="Schmutz J."/>
            <person name="Slot J.C."/>
            <person name="St John F."/>
            <person name="Stenlid J."/>
            <person name="Sun H."/>
            <person name="Sun S."/>
            <person name="Syed K."/>
            <person name="Tsang A."/>
            <person name="Wiebenga A."/>
            <person name="Young D."/>
            <person name="Pisabarro A."/>
            <person name="Eastwood D.C."/>
            <person name="Martin F."/>
            <person name="Cullen D."/>
            <person name="Grigoriev I.V."/>
            <person name="Hibbett D.S."/>
        </authorList>
    </citation>
    <scope>NUCLEOTIDE SEQUENCE [LARGE SCALE GENOMIC DNA]</scope>
    <source>
        <strain evidence="2">RWD-64-598 SS2</strain>
    </source>
</reference>
<evidence type="ECO:0008006" key="3">
    <source>
        <dbReference type="Google" id="ProtNLM"/>
    </source>
</evidence>
<dbReference type="OrthoDB" id="2804704at2759"/>
<protein>
    <recommendedName>
        <fullName evidence="3">F-box domain-containing protein</fullName>
    </recommendedName>
</protein>
<sequence>MDSDWMVIRSRTSRVRRLCGQLDCEIINNPRFIDDEVFIALNQPPKPEPLFTRLVTIEWRNFWPVSHMLLRVAAGPSVLHLSFPDFTERFHDDLFSDMGEECTDTLSNLATLYPSVTSFNLINPPSMPVLVPRLSAAVDCWPNLVSLTCGELLPDVTHRLLYLPSLRSLTIRLPENIYQGESGADAGTTDQPATATLRYLHLTGDPEDTVRFLTKFPQKLLTHTLVLKTQVAESPTELLPLFEGVSTMFSPQHLEAITWFGDADVREFEDSDTSHYHVAWFLQPAMTFHSIEPLLAFDNLVSVELQTCRSISLCDADLEQMGRCWKHLRSLMLGSQRGWDSLNELPTVFGLATLIELLPDLETLAISLNGYQLSSMDDEEIDTLRARCSQASRSLRSLDLLDTMFDESATIAAKAIAAVVPEACEVDAWNPRSFGIQERYGYEFVSQYQLEWARVDERLKMLRAGYDI</sequence>